<evidence type="ECO:0000256" key="3">
    <source>
        <dbReference type="ARBA" id="ARBA00022448"/>
    </source>
</evidence>
<keyword evidence="8 11" id="KW-1133">Transmembrane helix</keyword>
<dbReference type="EMBL" id="FONH01000008">
    <property type="protein sequence ID" value="SFF14061.1"/>
    <property type="molecule type" value="Genomic_DNA"/>
</dbReference>
<feature type="transmembrane region" description="Helical" evidence="11">
    <location>
        <begin position="188"/>
        <end position="205"/>
    </location>
</feature>
<name>A0A1I2GBM5_9GAMM</name>
<keyword evidence="3 11" id="KW-0813">Transport</keyword>
<dbReference type="RefSeq" id="WP_026635552.1">
    <property type="nucleotide sequence ID" value="NZ_FONH01000008.1"/>
</dbReference>
<evidence type="ECO:0000256" key="10">
    <source>
        <dbReference type="ARBA" id="ARBA00023136"/>
    </source>
</evidence>
<dbReference type="AlphaFoldDB" id="A0A1I2GBM5"/>
<gene>
    <name evidence="13" type="ORF">SAMN02799615_02549</name>
</gene>
<protein>
    <recommendedName>
        <fullName evidence="11">Transport permease protein</fullName>
    </recommendedName>
</protein>
<comment type="similarity">
    <text evidence="2 11">Belongs to the ABC-2 integral membrane protein family.</text>
</comment>
<evidence type="ECO:0000313" key="14">
    <source>
        <dbReference type="Proteomes" id="UP000199477"/>
    </source>
</evidence>
<dbReference type="STRING" id="500610.SAMN02799615_02549"/>
<keyword evidence="5" id="KW-0762">Sugar transport</keyword>
<dbReference type="Proteomes" id="UP000199477">
    <property type="component" value="Unassembled WGS sequence"/>
</dbReference>
<dbReference type="Pfam" id="PF01061">
    <property type="entry name" value="ABC2_membrane"/>
    <property type="match status" value="1"/>
</dbReference>
<dbReference type="InterPro" id="IPR047817">
    <property type="entry name" value="ABC2_TM_bact-type"/>
</dbReference>
<keyword evidence="7" id="KW-0972">Capsule biogenesis/degradation</keyword>
<dbReference type="GO" id="GO:0140359">
    <property type="term" value="F:ABC-type transporter activity"/>
    <property type="evidence" value="ECO:0007669"/>
    <property type="project" value="InterPro"/>
</dbReference>
<dbReference type="InterPro" id="IPR000412">
    <property type="entry name" value="ABC_2_transport"/>
</dbReference>
<feature type="transmembrane region" description="Helical" evidence="11">
    <location>
        <begin position="129"/>
        <end position="147"/>
    </location>
</feature>
<dbReference type="PROSITE" id="PS51012">
    <property type="entry name" value="ABC_TM2"/>
    <property type="match status" value="1"/>
</dbReference>
<feature type="transmembrane region" description="Helical" evidence="11">
    <location>
        <begin position="154"/>
        <end position="176"/>
    </location>
</feature>
<evidence type="ECO:0000256" key="11">
    <source>
        <dbReference type="RuleBase" id="RU361157"/>
    </source>
</evidence>
<comment type="subcellular location">
    <subcellularLocation>
        <location evidence="11">Cell inner membrane</location>
        <topology evidence="11">Multi-pass membrane protein</topology>
    </subcellularLocation>
    <subcellularLocation>
        <location evidence="1">Cell membrane</location>
        <topology evidence="1">Multi-pass membrane protein</topology>
    </subcellularLocation>
</comment>
<dbReference type="GO" id="GO:0043190">
    <property type="term" value="C:ATP-binding cassette (ABC) transporter complex"/>
    <property type="evidence" value="ECO:0007669"/>
    <property type="project" value="InterPro"/>
</dbReference>
<keyword evidence="14" id="KW-1185">Reference proteome</keyword>
<feature type="transmembrane region" description="Helical" evidence="11">
    <location>
        <begin position="242"/>
        <end position="263"/>
    </location>
</feature>
<organism evidence="13 14">
    <name type="scientific">Dyella marensis</name>
    <dbReference type="NCBI Taxonomy" id="500610"/>
    <lineage>
        <taxon>Bacteria</taxon>
        <taxon>Pseudomonadati</taxon>
        <taxon>Pseudomonadota</taxon>
        <taxon>Gammaproteobacteria</taxon>
        <taxon>Lysobacterales</taxon>
        <taxon>Rhodanobacteraceae</taxon>
        <taxon>Dyella</taxon>
    </lineage>
</organism>
<evidence type="ECO:0000256" key="1">
    <source>
        <dbReference type="ARBA" id="ARBA00004651"/>
    </source>
</evidence>
<dbReference type="PANTHER" id="PTHR30413">
    <property type="entry name" value="INNER MEMBRANE TRANSPORT PERMEASE"/>
    <property type="match status" value="1"/>
</dbReference>
<evidence type="ECO:0000256" key="6">
    <source>
        <dbReference type="ARBA" id="ARBA00022692"/>
    </source>
</evidence>
<feature type="domain" description="ABC transmembrane type-2" evidence="12">
    <location>
        <begin position="41"/>
        <end position="266"/>
    </location>
</feature>
<dbReference type="PRINTS" id="PR00164">
    <property type="entry name" value="ABC2TRNSPORT"/>
</dbReference>
<dbReference type="GO" id="GO:0015774">
    <property type="term" value="P:polysaccharide transport"/>
    <property type="evidence" value="ECO:0007669"/>
    <property type="project" value="UniProtKB-KW"/>
</dbReference>
<evidence type="ECO:0000259" key="12">
    <source>
        <dbReference type="PROSITE" id="PS51012"/>
    </source>
</evidence>
<keyword evidence="4 11" id="KW-1003">Cell membrane</keyword>
<dbReference type="GO" id="GO:0015920">
    <property type="term" value="P:lipopolysaccharide transport"/>
    <property type="evidence" value="ECO:0007669"/>
    <property type="project" value="TreeGrafter"/>
</dbReference>
<evidence type="ECO:0000256" key="8">
    <source>
        <dbReference type="ARBA" id="ARBA00022989"/>
    </source>
</evidence>
<accession>A0A1I2GBM5</accession>
<proteinExistence type="inferred from homology"/>
<keyword evidence="10 11" id="KW-0472">Membrane</keyword>
<dbReference type="InterPro" id="IPR013525">
    <property type="entry name" value="ABC2_TM"/>
</dbReference>
<evidence type="ECO:0000313" key="13">
    <source>
        <dbReference type="EMBL" id="SFF14061.1"/>
    </source>
</evidence>
<dbReference type="PIRSF" id="PIRSF006648">
    <property type="entry name" value="DrrB"/>
    <property type="match status" value="1"/>
</dbReference>
<dbReference type="PANTHER" id="PTHR30413:SF10">
    <property type="entry name" value="CAPSULE POLYSACCHARIDE EXPORT INNER-MEMBRANE PROTEIN CTRC"/>
    <property type="match status" value="1"/>
</dbReference>
<evidence type="ECO:0000256" key="5">
    <source>
        <dbReference type="ARBA" id="ARBA00022597"/>
    </source>
</evidence>
<feature type="transmembrane region" description="Helical" evidence="11">
    <location>
        <begin position="40"/>
        <end position="65"/>
    </location>
</feature>
<keyword evidence="6 11" id="KW-0812">Transmembrane</keyword>
<sequence length="274" mass="31486">MISKYSLIDPLSPYRALQRHYHLVVQMARRDVIGRYRGSFIGLLWSFFNPLLMLGVYTFVFGFVFKSRWTGQGGGHFEFAVILFAGLNINTLFQECATRAPTLIIENRNFVKRIVFPLETLSWSTLGSALFHLLISTIVLLAFSLVIRGYVPWTVVYFPIVVLVFMPFMAGLTWVLSSLGVFMRDLKHAMGIITVMMMFLAPIFYSKEMIPERYRQLLYLNPLTVIVEASRDVLIWGHAPNWLHLGAYTVAACLFAWLAFAWFEKTRKGFADVL</sequence>
<comment type="caution">
    <text evidence="11">Lacks conserved residue(s) required for the propagation of feature annotation.</text>
</comment>
<evidence type="ECO:0000256" key="2">
    <source>
        <dbReference type="ARBA" id="ARBA00007783"/>
    </source>
</evidence>
<keyword evidence="9" id="KW-0625">Polysaccharide transport</keyword>
<evidence type="ECO:0000256" key="4">
    <source>
        <dbReference type="ARBA" id="ARBA00022475"/>
    </source>
</evidence>
<evidence type="ECO:0000256" key="9">
    <source>
        <dbReference type="ARBA" id="ARBA00023047"/>
    </source>
</evidence>
<reference evidence="14" key="1">
    <citation type="submission" date="2016-10" db="EMBL/GenBank/DDBJ databases">
        <authorList>
            <person name="Varghese N."/>
            <person name="Submissions S."/>
        </authorList>
    </citation>
    <scope>NUCLEOTIDE SEQUENCE [LARGE SCALE GENOMIC DNA]</scope>
    <source>
        <strain evidence="14">UNC178MFTsu3.1</strain>
    </source>
</reference>
<evidence type="ECO:0000256" key="7">
    <source>
        <dbReference type="ARBA" id="ARBA00022903"/>
    </source>
</evidence>